<keyword evidence="2" id="KW-1185">Reference proteome</keyword>
<sequence length="181" mass="21256">MAENKTLLKDALETHLNQASYFTREFFSRDSLQEFDERKKSLNHELETTMAESRKKQIASELTNLEKLNCSQSYFKDQKYLNQKIVEQYGKVVVYKPFVAPWQEAYSSKYSHNYNAPEVPETTPPPISCYEEYQFCLGQILKSLGVNISSPSISLEDIEFAIQEFKKRYSTENHIFYEEID</sequence>
<evidence type="ECO:0000313" key="2">
    <source>
        <dbReference type="Proteomes" id="UP001153678"/>
    </source>
</evidence>
<name>A0A9W4SBL5_9GLOM</name>
<organism evidence="1 2">
    <name type="scientific">Funneliformis geosporum</name>
    <dbReference type="NCBI Taxonomy" id="1117311"/>
    <lineage>
        <taxon>Eukaryota</taxon>
        <taxon>Fungi</taxon>
        <taxon>Fungi incertae sedis</taxon>
        <taxon>Mucoromycota</taxon>
        <taxon>Glomeromycotina</taxon>
        <taxon>Glomeromycetes</taxon>
        <taxon>Glomerales</taxon>
        <taxon>Glomeraceae</taxon>
        <taxon>Funneliformis</taxon>
    </lineage>
</organism>
<proteinExistence type="predicted"/>
<evidence type="ECO:0000313" key="1">
    <source>
        <dbReference type="EMBL" id="CAI2162661.1"/>
    </source>
</evidence>
<gene>
    <name evidence="1" type="ORF">FWILDA_LOCUS671</name>
</gene>
<accession>A0A9W4SBL5</accession>
<dbReference type="EMBL" id="CAMKVN010000046">
    <property type="protein sequence ID" value="CAI2162661.1"/>
    <property type="molecule type" value="Genomic_DNA"/>
</dbReference>
<dbReference type="Proteomes" id="UP001153678">
    <property type="component" value="Unassembled WGS sequence"/>
</dbReference>
<dbReference type="AlphaFoldDB" id="A0A9W4SBL5"/>
<reference evidence="1" key="1">
    <citation type="submission" date="2022-08" db="EMBL/GenBank/DDBJ databases">
        <authorList>
            <person name="Kallberg Y."/>
            <person name="Tangrot J."/>
            <person name="Rosling A."/>
        </authorList>
    </citation>
    <scope>NUCLEOTIDE SEQUENCE</scope>
    <source>
        <strain evidence="1">Wild A</strain>
    </source>
</reference>
<protein>
    <submittedName>
        <fullName evidence="1">6810_t:CDS:1</fullName>
    </submittedName>
</protein>
<comment type="caution">
    <text evidence="1">The sequence shown here is derived from an EMBL/GenBank/DDBJ whole genome shotgun (WGS) entry which is preliminary data.</text>
</comment>